<dbReference type="AlphaFoldDB" id="A0A4Z1CHX8"/>
<dbReference type="PANTHER" id="PTHR30055:SF234">
    <property type="entry name" value="HTH-TYPE TRANSCRIPTIONAL REGULATOR BETI"/>
    <property type="match status" value="1"/>
</dbReference>
<evidence type="ECO:0000256" key="2">
    <source>
        <dbReference type="ARBA" id="ARBA00023125"/>
    </source>
</evidence>
<keyword evidence="2 4" id="KW-0238">DNA-binding</keyword>
<dbReference type="Pfam" id="PF00440">
    <property type="entry name" value="TetR_N"/>
    <property type="match status" value="1"/>
</dbReference>
<name>A0A4Z1CHX8_9ACTN</name>
<protein>
    <submittedName>
        <fullName evidence="7">TetR/AcrR family transcriptional regulator</fullName>
    </submittedName>
</protein>
<dbReference type="GO" id="GO:0003700">
    <property type="term" value="F:DNA-binding transcription factor activity"/>
    <property type="evidence" value="ECO:0007669"/>
    <property type="project" value="TreeGrafter"/>
</dbReference>
<keyword evidence="3" id="KW-0804">Transcription</keyword>
<gene>
    <name evidence="7" type="ORF">EXE59_16360</name>
</gene>
<dbReference type="Pfam" id="PF21306">
    <property type="entry name" value="TetR_C_40"/>
    <property type="match status" value="1"/>
</dbReference>
<evidence type="ECO:0000256" key="5">
    <source>
        <dbReference type="SAM" id="MobiDB-lite"/>
    </source>
</evidence>
<feature type="region of interest" description="Disordered" evidence="5">
    <location>
        <begin position="1"/>
        <end position="20"/>
    </location>
</feature>
<feature type="DNA-binding region" description="H-T-H motif" evidence="4">
    <location>
        <begin position="42"/>
        <end position="61"/>
    </location>
</feature>
<dbReference type="SUPFAM" id="SSF46689">
    <property type="entry name" value="Homeodomain-like"/>
    <property type="match status" value="1"/>
</dbReference>
<dbReference type="OrthoDB" id="3481545at2"/>
<dbReference type="EMBL" id="SRRO01000001">
    <property type="protein sequence ID" value="TGN65357.1"/>
    <property type="molecule type" value="Genomic_DNA"/>
</dbReference>
<evidence type="ECO:0000313" key="8">
    <source>
        <dbReference type="Proteomes" id="UP000297496"/>
    </source>
</evidence>
<dbReference type="InterPro" id="IPR050109">
    <property type="entry name" value="HTH-type_TetR-like_transc_reg"/>
</dbReference>
<dbReference type="RefSeq" id="WP_135839854.1">
    <property type="nucleotide sequence ID" value="NZ_SRRO01000001.1"/>
</dbReference>
<evidence type="ECO:0000256" key="1">
    <source>
        <dbReference type="ARBA" id="ARBA00023015"/>
    </source>
</evidence>
<dbReference type="PANTHER" id="PTHR30055">
    <property type="entry name" value="HTH-TYPE TRANSCRIPTIONAL REGULATOR RUTR"/>
    <property type="match status" value="1"/>
</dbReference>
<dbReference type="Proteomes" id="UP000297496">
    <property type="component" value="Unassembled WGS sequence"/>
</dbReference>
<dbReference type="GO" id="GO:0000976">
    <property type="term" value="F:transcription cis-regulatory region binding"/>
    <property type="evidence" value="ECO:0007669"/>
    <property type="project" value="TreeGrafter"/>
</dbReference>
<feature type="domain" description="HTH tetR-type" evidence="6">
    <location>
        <begin position="20"/>
        <end position="79"/>
    </location>
</feature>
<evidence type="ECO:0000256" key="3">
    <source>
        <dbReference type="ARBA" id="ARBA00023163"/>
    </source>
</evidence>
<accession>A0A4Z1CHX8</accession>
<dbReference type="InterPro" id="IPR049513">
    <property type="entry name" value="TetR_C_40"/>
</dbReference>
<reference evidence="7 8" key="1">
    <citation type="submission" date="2019-04" db="EMBL/GenBank/DDBJ databases">
        <title>Three New Species of Nocardioides, Nocardioides euryhalodurans sp. nov., Nocardioides seonyuensis sp. nov. and Nocardioides eburneoflavus sp. nov. Isolated from Soil.</title>
        <authorList>
            <person name="Roh S.G."/>
            <person name="Lee C."/>
            <person name="Kim M.-K."/>
            <person name="Kim S.B."/>
        </authorList>
    </citation>
    <scope>NUCLEOTIDE SEQUENCE [LARGE SCALE GENOMIC DNA]</scope>
    <source>
        <strain evidence="7 8">MMS17-SY213</strain>
    </source>
</reference>
<evidence type="ECO:0000256" key="4">
    <source>
        <dbReference type="PROSITE-ProRule" id="PRU00335"/>
    </source>
</evidence>
<dbReference type="InterPro" id="IPR009057">
    <property type="entry name" value="Homeodomain-like_sf"/>
</dbReference>
<keyword evidence="8" id="KW-1185">Reference proteome</keyword>
<evidence type="ECO:0000313" key="7">
    <source>
        <dbReference type="EMBL" id="TGN65357.1"/>
    </source>
</evidence>
<sequence>MAEHDEAAKATPGRSERRKARTRAALIRAAQTLLADGQSNVPILEITQLADVGMGSFYNHFESKEALFAAAVAEVLDLHGAVLDRLTEGLDDPALTFATSFRLTGRLHRRAPELSRVLLSSGLDLLSSPDGLAPRARRDIQAGIDSGRFTVSDADLALVMAAGSIIALGQFLHDHPERDDAQAADQIARDLLRTFGLSAEQAEQVCSHPLPDLDLAGLAGSAA</sequence>
<dbReference type="InterPro" id="IPR001647">
    <property type="entry name" value="HTH_TetR"/>
</dbReference>
<keyword evidence="1" id="KW-0805">Transcription regulation</keyword>
<comment type="caution">
    <text evidence="7">The sequence shown here is derived from an EMBL/GenBank/DDBJ whole genome shotgun (WGS) entry which is preliminary data.</text>
</comment>
<dbReference type="PROSITE" id="PS50977">
    <property type="entry name" value="HTH_TETR_2"/>
    <property type="match status" value="1"/>
</dbReference>
<evidence type="ECO:0000259" key="6">
    <source>
        <dbReference type="PROSITE" id="PS50977"/>
    </source>
</evidence>
<organism evidence="7 8">
    <name type="scientific">Nocardioides eburneiflavus</name>
    <dbReference type="NCBI Taxonomy" id="2518372"/>
    <lineage>
        <taxon>Bacteria</taxon>
        <taxon>Bacillati</taxon>
        <taxon>Actinomycetota</taxon>
        <taxon>Actinomycetes</taxon>
        <taxon>Propionibacteriales</taxon>
        <taxon>Nocardioidaceae</taxon>
        <taxon>Nocardioides</taxon>
    </lineage>
</organism>
<dbReference type="Gene3D" id="1.10.357.10">
    <property type="entry name" value="Tetracycline Repressor, domain 2"/>
    <property type="match status" value="1"/>
</dbReference>
<proteinExistence type="predicted"/>